<name>A0A1H4B615_XYLRU</name>
<accession>A0A1H4B615</accession>
<dbReference type="AlphaFoldDB" id="A0A1H4B615"/>
<reference evidence="1 2" key="1">
    <citation type="submission" date="2016-10" db="EMBL/GenBank/DDBJ databases">
        <authorList>
            <person name="de Groot N.N."/>
        </authorList>
    </citation>
    <scope>NUCLEOTIDE SEQUENCE [LARGE SCALE GENOMIC DNA]</scope>
    <source>
        <strain evidence="1 2">D31d</strain>
    </source>
</reference>
<gene>
    <name evidence="1" type="ORF">SAMN05216462_1535</name>
</gene>
<dbReference type="Proteomes" id="UP000182257">
    <property type="component" value="Unassembled WGS sequence"/>
</dbReference>
<sequence length="680" mass="80539">MLEYTYNKKLQIAFQNLMEDYRRDAWSGIYKLFSSYRDVLPWIYRDKRRYNFENVGISCPADVSDFLHQFGKKYKAYISQHAVDFESQSEKALIETVSILFRNELEKQQLYQADVIDALRAIYPDYTLFARDLLYYPYQVCNIIFVYNEKYALACLDMILNICSKIKETLKARALFHEDCYDFVKAVKRLSYYRDDNNVRLVHFANITPDKDSLLRHAFEETLSRYDNRTQSSIVKGEIDYLEFMCFLKDEKELYRLPRVGIERFQQLKKLLADFEPIYHKILFDNTDNVRYNLCKYQFHFLSNDDVEFVSQFYAKHHHYPMFYILCRYFNTTTNNNAKIFASYCGLGDEATLAAARSKLSRERIRQIIGIKSFADQDYKNVMNPQWWQPYNLSFTGVLTPKMSQFKNISRREHLSISFNTYACLANLFQDSRVLHFTTRYTDIGIGNISAYINGNQPFHTCIYDAKYLNFNFFSAFEDFEIMVRKFRKNTDKISLRPFVSNPKYWRGDKVISADSVEHFLYVFECIIKDFWGVCVQDHYVQLPANRIDYAEIFYNIIKDNGKGMFVNDIFARYKQLYPRSKYKTPLQIKPYLFKDERLINIGKTTIYSLVEWGVFPGSLFDLVIDVVAQSDSPVRVRDLISQVLERRPSSTKRSVENVIYLCVKDGRLVRVGKALIDIP</sequence>
<evidence type="ECO:0000313" key="1">
    <source>
        <dbReference type="EMBL" id="SEA43567.1"/>
    </source>
</evidence>
<proteinExistence type="predicted"/>
<dbReference type="EMBL" id="FNRF01000002">
    <property type="protein sequence ID" value="SEA43567.1"/>
    <property type="molecule type" value="Genomic_DNA"/>
</dbReference>
<protein>
    <submittedName>
        <fullName evidence="1">Uncharacterized protein</fullName>
    </submittedName>
</protein>
<organism evidence="1 2">
    <name type="scientific">Xylanibacter ruminicola</name>
    <name type="common">Prevotella ruminicola</name>
    <dbReference type="NCBI Taxonomy" id="839"/>
    <lineage>
        <taxon>Bacteria</taxon>
        <taxon>Pseudomonadati</taxon>
        <taxon>Bacteroidota</taxon>
        <taxon>Bacteroidia</taxon>
        <taxon>Bacteroidales</taxon>
        <taxon>Prevotellaceae</taxon>
        <taxon>Xylanibacter</taxon>
    </lineage>
</organism>
<evidence type="ECO:0000313" key="2">
    <source>
        <dbReference type="Proteomes" id="UP000182257"/>
    </source>
</evidence>